<evidence type="ECO:0000313" key="6">
    <source>
        <dbReference type="EMBL" id="ACL46889.1"/>
    </source>
</evidence>
<organism evidence="6">
    <name type="scientific">Cyanothece sp. (strain PCC 7425 / ATCC 29141)</name>
    <dbReference type="NCBI Taxonomy" id="395961"/>
    <lineage>
        <taxon>Bacteria</taxon>
        <taxon>Bacillati</taxon>
        <taxon>Cyanobacteriota</taxon>
        <taxon>Cyanophyceae</taxon>
        <taxon>Gomontiellales</taxon>
        <taxon>Cyanothecaceae</taxon>
        <taxon>Cyanothece</taxon>
    </lineage>
</organism>
<dbReference type="HOGENOM" id="CLU_055491_4_1_3"/>
<keyword evidence="4" id="KW-0456">Lyase</keyword>
<evidence type="ECO:0000256" key="4">
    <source>
        <dbReference type="ARBA" id="ARBA00023239"/>
    </source>
</evidence>
<sequence>MSNPDSRSPQRSGDGRCLCGSIHISVNNLSSSLEVCHCGICRKWAGGPLFAINCGSQVTFEGEANIAIFNSSEWAERGFCQQCGTHLFYRLKQNNHFFIPAGLFDQPVDFVFDHQVFIDAKPSYYEFANQTHTLTEAEIFAQFAPQLESSPSP</sequence>
<evidence type="ECO:0000259" key="5">
    <source>
        <dbReference type="PROSITE" id="PS51891"/>
    </source>
</evidence>
<dbReference type="InterPro" id="IPR011057">
    <property type="entry name" value="Mss4-like_sf"/>
</dbReference>
<keyword evidence="3" id="KW-0862">Zinc</keyword>
<dbReference type="PANTHER" id="PTHR33337:SF40">
    <property type="entry name" value="CENP-V_GFA DOMAIN-CONTAINING PROTEIN-RELATED"/>
    <property type="match status" value="1"/>
</dbReference>
<gene>
    <name evidence="6" type="ordered locus">Cyan7425_4581</name>
</gene>
<dbReference type="OrthoDB" id="4188830at2"/>
<dbReference type="eggNOG" id="COG3791">
    <property type="taxonomic scope" value="Bacteria"/>
</dbReference>
<dbReference type="GO" id="GO:0016846">
    <property type="term" value="F:carbon-sulfur lyase activity"/>
    <property type="evidence" value="ECO:0007669"/>
    <property type="project" value="InterPro"/>
</dbReference>
<feature type="domain" description="CENP-V/GFA" evidence="5">
    <location>
        <begin position="13"/>
        <end position="126"/>
    </location>
</feature>
<evidence type="ECO:0000256" key="2">
    <source>
        <dbReference type="ARBA" id="ARBA00022723"/>
    </source>
</evidence>
<dbReference type="Pfam" id="PF04828">
    <property type="entry name" value="GFA"/>
    <property type="match status" value="1"/>
</dbReference>
<name>B8HKP5_CYAP4</name>
<accession>B8HKP5</accession>
<comment type="similarity">
    <text evidence="1">Belongs to the Gfa family.</text>
</comment>
<evidence type="ECO:0000256" key="3">
    <source>
        <dbReference type="ARBA" id="ARBA00022833"/>
    </source>
</evidence>
<dbReference type="GO" id="GO:0046872">
    <property type="term" value="F:metal ion binding"/>
    <property type="evidence" value="ECO:0007669"/>
    <property type="project" value="UniProtKB-KW"/>
</dbReference>
<dbReference type="KEGG" id="cyn:Cyan7425_4581"/>
<dbReference type="PANTHER" id="PTHR33337">
    <property type="entry name" value="GFA DOMAIN-CONTAINING PROTEIN"/>
    <property type="match status" value="1"/>
</dbReference>
<dbReference type="EMBL" id="CP001344">
    <property type="protein sequence ID" value="ACL46889.1"/>
    <property type="molecule type" value="Genomic_DNA"/>
</dbReference>
<dbReference type="Gene3D" id="3.90.1590.10">
    <property type="entry name" value="glutathione-dependent formaldehyde- activating enzyme (gfa)"/>
    <property type="match status" value="1"/>
</dbReference>
<dbReference type="AlphaFoldDB" id="B8HKP5"/>
<evidence type="ECO:0000256" key="1">
    <source>
        <dbReference type="ARBA" id="ARBA00005495"/>
    </source>
</evidence>
<proteinExistence type="inferred from homology"/>
<dbReference type="STRING" id="395961.Cyan7425_4581"/>
<dbReference type="SUPFAM" id="SSF51316">
    <property type="entry name" value="Mss4-like"/>
    <property type="match status" value="1"/>
</dbReference>
<keyword evidence="2" id="KW-0479">Metal-binding</keyword>
<dbReference type="PROSITE" id="PS51891">
    <property type="entry name" value="CENP_V_GFA"/>
    <property type="match status" value="1"/>
</dbReference>
<protein>
    <submittedName>
        <fullName evidence="6">Glutathione-dependent formaldehyde-activating GFA</fullName>
    </submittedName>
</protein>
<dbReference type="InterPro" id="IPR006913">
    <property type="entry name" value="CENP-V/GFA"/>
</dbReference>
<reference evidence="6" key="1">
    <citation type="submission" date="2009-01" db="EMBL/GenBank/DDBJ databases">
        <title>Complete sequence of chromosome Cyanothece sp. PCC 7425.</title>
        <authorList>
            <consortium name="US DOE Joint Genome Institute"/>
            <person name="Lucas S."/>
            <person name="Copeland A."/>
            <person name="Lapidus A."/>
            <person name="Glavina del Rio T."/>
            <person name="Dalin E."/>
            <person name="Tice H."/>
            <person name="Bruce D."/>
            <person name="Goodwin L."/>
            <person name="Pitluck S."/>
            <person name="Sims D."/>
            <person name="Meineke L."/>
            <person name="Brettin T."/>
            <person name="Detter J.C."/>
            <person name="Han C."/>
            <person name="Larimer F."/>
            <person name="Land M."/>
            <person name="Hauser L."/>
            <person name="Kyrpides N."/>
            <person name="Ovchinnikova G."/>
            <person name="Liberton M."/>
            <person name="Stoeckel J."/>
            <person name="Banerjee A."/>
            <person name="Singh A."/>
            <person name="Page L."/>
            <person name="Sato H."/>
            <person name="Zhao L."/>
            <person name="Sherman L."/>
            <person name="Pakrasi H."/>
            <person name="Richardson P."/>
        </authorList>
    </citation>
    <scope>NUCLEOTIDE SEQUENCE</scope>
    <source>
        <strain evidence="6">PCC 7425</strain>
    </source>
</reference>